<reference evidence="1" key="1">
    <citation type="journal article" date="2023" name="Mol. Phylogenet. Evol.">
        <title>Genome-scale phylogeny and comparative genomics of the fungal order Sordariales.</title>
        <authorList>
            <person name="Hensen N."/>
            <person name="Bonometti L."/>
            <person name="Westerberg I."/>
            <person name="Brannstrom I.O."/>
            <person name="Guillou S."/>
            <person name="Cros-Aarteil S."/>
            <person name="Calhoun S."/>
            <person name="Haridas S."/>
            <person name="Kuo A."/>
            <person name="Mondo S."/>
            <person name="Pangilinan J."/>
            <person name="Riley R."/>
            <person name="LaButti K."/>
            <person name="Andreopoulos B."/>
            <person name="Lipzen A."/>
            <person name="Chen C."/>
            <person name="Yan M."/>
            <person name="Daum C."/>
            <person name="Ng V."/>
            <person name="Clum A."/>
            <person name="Steindorff A."/>
            <person name="Ohm R.A."/>
            <person name="Martin F."/>
            <person name="Silar P."/>
            <person name="Natvig D.O."/>
            <person name="Lalanne C."/>
            <person name="Gautier V."/>
            <person name="Ament-Velasquez S.L."/>
            <person name="Kruys A."/>
            <person name="Hutchinson M.I."/>
            <person name="Powell A.J."/>
            <person name="Barry K."/>
            <person name="Miller A.N."/>
            <person name="Grigoriev I.V."/>
            <person name="Debuchy R."/>
            <person name="Gladieux P."/>
            <person name="Hiltunen Thoren M."/>
            <person name="Johannesson H."/>
        </authorList>
    </citation>
    <scope>NUCLEOTIDE SEQUENCE</scope>
    <source>
        <strain evidence="1">CBS 333.67</strain>
    </source>
</reference>
<evidence type="ECO:0000313" key="1">
    <source>
        <dbReference type="EMBL" id="KAK3301889.1"/>
    </source>
</evidence>
<protein>
    <submittedName>
        <fullName evidence="1">Uncharacterized protein</fullName>
    </submittedName>
</protein>
<accession>A0AAJ0GL07</accession>
<name>A0AAJ0GL07_9PEZI</name>
<proteinExistence type="predicted"/>
<reference evidence="1" key="2">
    <citation type="submission" date="2023-06" db="EMBL/GenBank/DDBJ databases">
        <authorList>
            <consortium name="Lawrence Berkeley National Laboratory"/>
            <person name="Mondo S.J."/>
            <person name="Hensen N."/>
            <person name="Bonometti L."/>
            <person name="Westerberg I."/>
            <person name="Brannstrom I.O."/>
            <person name="Guillou S."/>
            <person name="Cros-Aarteil S."/>
            <person name="Calhoun S."/>
            <person name="Haridas S."/>
            <person name="Kuo A."/>
            <person name="Pangilinan J."/>
            <person name="Riley R."/>
            <person name="Labutti K."/>
            <person name="Andreopoulos B."/>
            <person name="Lipzen A."/>
            <person name="Chen C."/>
            <person name="Yanf M."/>
            <person name="Daum C."/>
            <person name="Ng V."/>
            <person name="Clum A."/>
            <person name="Steindorff A."/>
            <person name="Ohm R."/>
            <person name="Martin F."/>
            <person name="Silar P."/>
            <person name="Natvig D."/>
            <person name="Lalanne C."/>
            <person name="Gautier V."/>
            <person name="Ament-Velasquez S.L."/>
            <person name="Kruys A."/>
            <person name="Hutchinson M.I."/>
            <person name="Powell A.J."/>
            <person name="Barry K."/>
            <person name="Miller A.N."/>
            <person name="Grigoriev I.V."/>
            <person name="Debuchy R."/>
            <person name="Gladieux P."/>
            <person name="Thoren M.H."/>
            <person name="Johannesson H."/>
        </authorList>
    </citation>
    <scope>NUCLEOTIDE SEQUENCE</scope>
    <source>
        <strain evidence="1">CBS 333.67</strain>
    </source>
</reference>
<dbReference type="EMBL" id="JAUDZG010000008">
    <property type="protein sequence ID" value="KAK3301889.1"/>
    <property type="molecule type" value="Genomic_DNA"/>
</dbReference>
<keyword evidence="2" id="KW-1185">Reference proteome</keyword>
<dbReference type="GeneID" id="87889453"/>
<comment type="caution">
    <text evidence="1">The sequence shown here is derived from an EMBL/GenBank/DDBJ whole genome shotgun (WGS) entry which is preliminary data.</text>
</comment>
<gene>
    <name evidence="1" type="ORF">B0T15DRAFT_563571</name>
</gene>
<dbReference type="AlphaFoldDB" id="A0AAJ0GL07"/>
<dbReference type="RefSeq" id="XP_062717669.1">
    <property type="nucleotide sequence ID" value="XM_062870624.1"/>
</dbReference>
<organism evidence="1 2">
    <name type="scientific">Chaetomium strumarium</name>
    <dbReference type="NCBI Taxonomy" id="1170767"/>
    <lineage>
        <taxon>Eukaryota</taxon>
        <taxon>Fungi</taxon>
        <taxon>Dikarya</taxon>
        <taxon>Ascomycota</taxon>
        <taxon>Pezizomycotina</taxon>
        <taxon>Sordariomycetes</taxon>
        <taxon>Sordariomycetidae</taxon>
        <taxon>Sordariales</taxon>
        <taxon>Chaetomiaceae</taxon>
        <taxon>Chaetomium</taxon>
    </lineage>
</organism>
<evidence type="ECO:0000313" key="2">
    <source>
        <dbReference type="Proteomes" id="UP001273166"/>
    </source>
</evidence>
<dbReference type="Proteomes" id="UP001273166">
    <property type="component" value="Unassembled WGS sequence"/>
</dbReference>
<sequence>MSPKEEASFYLYSIGYSPALITLGTLVYRNYANPDHRCVSLSGIDENELVMQNLVSITEIDGCCWASAKSSTYGFGLRPLDLASVTSKYATSLQKMVVAEAGRRVTLNHPVRFFETKVLQHPDIRRELAIWLTAAKSSYLLRKATFQKPKVYCVTGLFELRGVRARVGSSSDINLDLGVSAEMVGAPTGIPIGLEIGPFSNNKYLMASVAMRKPAIWAARFHRLDVEYIRGDLEAELKPGLPTTIRLRPDVTDPGRGLMGDTGEEDEELYGEAQVLVGSNVQLTTGARMRMNDAVEEMSEDYCEEDEYSKAFAVAKHRIDEDAAASDEDDMNEDV</sequence>